<accession>A0A4U1JI93</accession>
<dbReference type="Proteomes" id="UP000309215">
    <property type="component" value="Unassembled WGS sequence"/>
</dbReference>
<evidence type="ECO:0000313" key="1">
    <source>
        <dbReference type="EMBL" id="TKD12193.1"/>
    </source>
</evidence>
<organism evidence="1 2">
    <name type="scientific">Polyangium fumosum</name>
    <dbReference type="NCBI Taxonomy" id="889272"/>
    <lineage>
        <taxon>Bacteria</taxon>
        <taxon>Pseudomonadati</taxon>
        <taxon>Myxococcota</taxon>
        <taxon>Polyangia</taxon>
        <taxon>Polyangiales</taxon>
        <taxon>Polyangiaceae</taxon>
        <taxon>Polyangium</taxon>
    </lineage>
</organism>
<reference evidence="1 2" key="1">
    <citation type="submission" date="2019-04" db="EMBL/GenBank/DDBJ databases">
        <authorList>
            <person name="Li Y."/>
            <person name="Wang J."/>
        </authorList>
    </citation>
    <scope>NUCLEOTIDE SEQUENCE [LARGE SCALE GENOMIC DNA]</scope>
    <source>
        <strain evidence="1 2">DSM 14668</strain>
    </source>
</reference>
<evidence type="ECO:0000313" key="2">
    <source>
        <dbReference type="Proteomes" id="UP000309215"/>
    </source>
</evidence>
<dbReference type="AlphaFoldDB" id="A0A4U1JI93"/>
<dbReference type="EMBL" id="SSMQ01000004">
    <property type="protein sequence ID" value="TKD12193.1"/>
    <property type="molecule type" value="Genomic_DNA"/>
</dbReference>
<gene>
    <name evidence="1" type="ORF">E8A74_06190</name>
</gene>
<dbReference type="OrthoDB" id="9823746at2"/>
<name>A0A4U1JI93_9BACT</name>
<sequence length="261" mass="28706">MSYLFVAYLYDKRRCSAKAIVDPWADVEPRFAGERLVRVAVSPRVEAVFYFPGNFRQKSLAFSFGCEAFLGDDVAAAPAEARRKAGERDWQYVAWASSDMNDYDVAMRFTPDGFEGRAMIDGEGERVVIDKGGLRTYEKKTIAASPQELGFGIEGSATFDEAAFERALVEREEPFRPGLLVHDTLGVTRGKVIDALDIVGEGQGEVLWPQGGPVDTQALRRAAAEADDPIVPALPLWEPLRDGTRKAAGGMAKKRGWKKPA</sequence>
<comment type="caution">
    <text evidence="1">The sequence shown here is derived from an EMBL/GenBank/DDBJ whole genome shotgun (WGS) entry which is preliminary data.</text>
</comment>
<proteinExistence type="predicted"/>
<keyword evidence="2" id="KW-1185">Reference proteome</keyword>
<protein>
    <submittedName>
        <fullName evidence="1">Uncharacterized protein</fullName>
    </submittedName>
</protein>
<dbReference type="RefSeq" id="WP_136927987.1">
    <property type="nucleotide sequence ID" value="NZ_SSMQ01000004.1"/>
</dbReference>